<keyword evidence="4" id="KW-1185">Reference proteome</keyword>
<sequence>MARCRALDSDTPSSRPRGGRGQGRTRVDEEGLHLLYLLLFLLLVHLGFRLLFSPLCHLHFLLFLLFLPHFLDHQSLHQLHNPLLHQAEKDGHEPTPMEVFRYTHTKDHDGETFIDRHAIGVNVIMRHFSNMIFYYLCIQWRCSLTSSNCIKSLYCCFQENYSTASDRVLSCQPSSDDPLTPAITEPQTSFIPPPLDAVADTTDTLVTPPDTAANPKDTTLDSVATSSVRHCRFDFGPF</sequence>
<dbReference type="AlphaFoldDB" id="A0A067KAY9"/>
<keyword evidence="2" id="KW-1133">Transmembrane helix</keyword>
<keyword evidence="2" id="KW-0472">Membrane</keyword>
<feature type="transmembrane region" description="Helical" evidence="2">
    <location>
        <begin position="34"/>
        <end position="67"/>
    </location>
</feature>
<evidence type="ECO:0000313" key="4">
    <source>
        <dbReference type="Proteomes" id="UP000027138"/>
    </source>
</evidence>
<accession>A0A067KAY9</accession>
<name>A0A067KAY9_JATCU</name>
<protein>
    <submittedName>
        <fullName evidence="3">Uncharacterized protein</fullName>
    </submittedName>
</protein>
<evidence type="ECO:0000256" key="2">
    <source>
        <dbReference type="SAM" id="Phobius"/>
    </source>
</evidence>
<evidence type="ECO:0000313" key="3">
    <source>
        <dbReference type="EMBL" id="KDP28989.1"/>
    </source>
</evidence>
<organism evidence="3 4">
    <name type="scientific">Jatropha curcas</name>
    <name type="common">Barbados nut</name>
    <dbReference type="NCBI Taxonomy" id="180498"/>
    <lineage>
        <taxon>Eukaryota</taxon>
        <taxon>Viridiplantae</taxon>
        <taxon>Streptophyta</taxon>
        <taxon>Embryophyta</taxon>
        <taxon>Tracheophyta</taxon>
        <taxon>Spermatophyta</taxon>
        <taxon>Magnoliopsida</taxon>
        <taxon>eudicotyledons</taxon>
        <taxon>Gunneridae</taxon>
        <taxon>Pentapetalae</taxon>
        <taxon>rosids</taxon>
        <taxon>fabids</taxon>
        <taxon>Malpighiales</taxon>
        <taxon>Euphorbiaceae</taxon>
        <taxon>Crotonoideae</taxon>
        <taxon>Jatropheae</taxon>
        <taxon>Jatropha</taxon>
    </lineage>
</organism>
<dbReference type="EMBL" id="KK914771">
    <property type="protein sequence ID" value="KDP28989.1"/>
    <property type="molecule type" value="Genomic_DNA"/>
</dbReference>
<dbReference type="Proteomes" id="UP000027138">
    <property type="component" value="Unassembled WGS sequence"/>
</dbReference>
<gene>
    <name evidence="3" type="ORF">JCGZ_19539</name>
</gene>
<keyword evidence="2" id="KW-0812">Transmembrane</keyword>
<reference evidence="3 4" key="1">
    <citation type="journal article" date="2014" name="PLoS ONE">
        <title>Global Analysis of Gene Expression Profiles in Physic Nut (Jatropha curcas L.) Seedlings Exposed to Salt Stress.</title>
        <authorList>
            <person name="Zhang L."/>
            <person name="Zhang C."/>
            <person name="Wu P."/>
            <person name="Chen Y."/>
            <person name="Li M."/>
            <person name="Jiang H."/>
            <person name="Wu G."/>
        </authorList>
    </citation>
    <scope>NUCLEOTIDE SEQUENCE [LARGE SCALE GENOMIC DNA]</scope>
    <source>
        <strain evidence="4">cv. GZQX0401</strain>
        <tissue evidence="3">Young leaves</tissue>
    </source>
</reference>
<evidence type="ECO:0000256" key="1">
    <source>
        <dbReference type="SAM" id="MobiDB-lite"/>
    </source>
</evidence>
<proteinExistence type="predicted"/>
<feature type="region of interest" description="Disordered" evidence="1">
    <location>
        <begin position="1"/>
        <end position="25"/>
    </location>
</feature>